<dbReference type="PROSITE" id="PS01326">
    <property type="entry name" value="DAP_EPIMERASE"/>
    <property type="match status" value="1"/>
</dbReference>
<comment type="similarity">
    <text evidence="2 8">Belongs to the diaminopimelate epimerase family.</text>
</comment>
<feature type="active site" evidence="9">
    <location>
        <position position="77"/>
    </location>
</feature>
<feature type="binding site" evidence="8">
    <location>
        <begin position="203"/>
        <end position="204"/>
    </location>
    <ligand>
        <name>substrate</name>
    </ligand>
</feature>
<name>A0A844YZN4_9SPHN</name>
<dbReference type="EC" id="5.1.1.7" evidence="3 8"/>
<organism evidence="10 11">
    <name type="scientific">Alteraurantiacibacter buctensis</name>
    <dbReference type="NCBI Taxonomy" id="1503981"/>
    <lineage>
        <taxon>Bacteria</taxon>
        <taxon>Pseudomonadati</taxon>
        <taxon>Pseudomonadota</taxon>
        <taxon>Alphaproteobacteria</taxon>
        <taxon>Sphingomonadales</taxon>
        <taxon>Erythrobacteraceae</taxon>
        <taxon>Alteraurantiacibacter</taxon>
    </lineage>
</organism>
<keyword evidence="8" id="KW-0963">Cytoplasm</keyword>
<dbReference type="GO" id="GO:0005829">
    <property type="term" value="C:cytosol"/>
    <property type="evidence" value="ECO:0007669"/>
    <property type="project" value="TreeGrafter"/>
</dbReference>
<dbReference type="Gene3D" id="3.10.310.10">
    <property type="entry name" value="Diaminopimelate Epimerase, Chain A, domain 1"/>
    <property type="match status" value="2"/>
</dbReference>
<evidence type="ECO:0000256" key="9">
    <source>
        <dbReference type="PROSITE-ProRule" id="PRU10125"/>
    </source>
</evidence>
<feature type="binding site" evidence="8">
    <location>
        <position position="68"/>
    </location>
    <ligand>
        <name>substrate</name>
    </ligand>
</feature>
<dbReference type="InterPro" id="IPR018510">
    <property type="entry name" value="DAP_epimerase_AS"/>
</dbReference>
<dbReference type="EMBL" id="WTYV01000005">
    <property type="protein sequence ID" value="MXO72476.1"/>
    <property type="molecule type" value="Genomic_DNA"/>
</dbReference>
<evidence type="ECO:0000256" key="3">
    <source>
        <dbReference type="ARBA" id="ARBA00013080"/>
    </source>
</evidence>
<accession>A0A844YZN4</accession>
<comment type="catalytic activity">
    <reaction evidence="7 8">
        <text>(2S,6S)-2,6-diaminopimelate = meso-2,6-diaminopimelate</text>
        <dbReference type="Rhea" id="RHEA:15393"/>
        <dbReference type="ChEBI" id="CHEBI:57609"/>
        <dbReference type="ChEBI" id="CHEBI:57791"/>
        <dbReference type="EC" id="5.1.1.7"/>
    </reaction>
</comment>
<dbReference type="AlphaFoldDB" id="A0A844YZN4"/>
<comment type="subunit">
    <text evidence="8">Homodimer.</text>
</comment>
<dbReference type="PANTHER" id="PTHR31689">
    <property type="entry name" value="DIAMINOPIMELATE EPIMERASE, CHLOROPLASTIC"/>
    <property type="match status" value="1"/>
</dbReference>
<evidence type="ECO:0000256" key="1">
    <source>
        <dbReference type="ARBA" id="ARBA00005196"/>
    </source>
</evidence>
<feature type="binding site" evidence="8">
    <location>
        <position position="152"/>
    </location>
    <ligand>
        <name>substrate</name>
    </ligand>
</feature>
<evidence type="ECO:0000313" key="11">
    <source>
        <dbReference type="Proteomes" id="UP000466966"/>
    </source>
</evidence>
<dbReference type="PANTHER" id="PTHR31689:SF0">
    <property type="entry name" value="DIAMINOPIMELATE EPIMERASE"/>
    <property type="match status" value="1"/>
</dbReference>
<protein>
    <recommendedName>
        <fullName evidence="3 8">Diaminopimelate epimerase</fullName>
        <shortName evidence="8">DAP epimerase</shortName>
        <ecNumber evidence="3 8">5.1.1.7</ecNumber>
    </recommendedName>
    <alternativeName>
        <fullName evidence="8">PLP-independent amino acid racemase</fullName>
    </alternativeName>
</protein>
<dbReference type="HAMAP" id="MF_00197">
    <property type="entry name" value="DAP_epimerase"/>
    <property type="match status" value="1"/>
</dbReference>
<dbReference type="NCBIfam" id="TIGR00652">
    <property type="entry name" value="DapF"/>
    <property type="match status" value="1"/>
</dbReference>
<dbReference type="Pfam" id="PF01678">
    <property type="entry name" value="DAP_epimerase"/>
    <property type="match status" value="2"/>
</dbReference>
<keyword evidence="5 8" id="KW-0457">Lysine biosynthesis</keyword>
<dbReference type="OrthoDB" id="9805408at2"/>
<comment type="subcellular location">
    <subcellularLocation>
        <location evidence="8">Cytoplasm</location>
    </subcellularLocation>
</comment>
<feature type="site" description="Could be important to modulate the pK values of the two catalytic cysteine residues" evidence="8">
    <location>
        <position position="154"/>
    </location>
</feature>
<sequence>MRVPFIKMHGLGNDFVVLDARNDPLPAAMTAARAAALADRHTGIGCDQLIVLAPAGDAGADLAMRIYNQDGGEVEACGNATRAVGLLAGGNARIATAAGVLVTTGNAQGIAVDMGEPRLGWEQIPLAYAMDTLAMPVGWDGLEQPVAVNVGNPHAVFFVPDCNAVPLDVLGPQIEHDPLFPARVNVNIATVVDRQTIRLRVWERGAGLTRACGTGACATAVAAMRRGLVEREVTVHLPGGALLIGWGADNRITMTGPATESFRGTFAWEDYG</sequence>
<keyword evidence="11" id="KW-1185">Reference proteome</keyword>
<feature type="site" description="Could be important to modulate the pK values of the two catalytic cysteine residues" evidence="8">
    <location>
        <position position="203"/>
    </location>
</feature>
<evidence type="ECO:0000256" key="8">
    <source>
        <dbReference type="HAMAP-Rule" id="MF_00197"/>
    </source>
</evidence>
<feature type="binding site" evidence="8">
    <location>
        <begin position="78"/>
        <end position="79"/>
    </location>
    <ligand>
        <name>substrate</name>
    </ligand>
</feature>
<dbReference type="GO" id="GO:0009089">
    <property type="term" value="P:lysine biosynthetic process via diaminopimelate"/>
    <property type="evidence" value="ECO:0007669"/>
    <property type="project" value="UniProtKB-UniRule"/>
</dbReference>
<reference evidence="10 11" key="1">
    <citation type="submission" date="2019-12" db="EMBL/GenBank/DDBJ databases">
        <title>Genomic-based taxomic classification of the family Erythrobacteraceae.</title>
        <authorList>
            <person name="Xu L."/>
        </authorList>
    </citation>
    <scope>NUCLEOTIDE SEQUENCE [LARGE SCALE GENOMIC DNA]</scope>
    <source>
        <strain evidence="10 11">M0322</strain>
    </source>
</reference>
<feature type="binding site" evidence="8">
    <location>
        <position position="13"/>
    </location>
    <ligand>
        <name>substrate</name>
    </ligand>
</feature>
<dbReference type="SUPFAM" id="SSF54506">
    <property type="entry name" value="Diaminopimelate epimerase-like"/>
    <property type="match status" value="2"/>
</dbReference>
<dbReference type="GO" id="GO:0008837">
    <property type="term" value="F:diaminopimelate epimerase activity"/>
    <property type="evidence" value="ECO:0007669"/>
    <property type="project" value="UniProtKB-UniRule"/>
</dbReference>
<keyword evidence="6 8" id="KW-0413">Isomerase</keyword>
<dbReference type="RefSeq" id="WP_160772410.1">
    <property type="nucleotide sequence ID" value="NZ_WTYV01000005.1"/>
</dbReference>
<dbReference type="Proteomes" id="UP000466966">
    <property type="component" value="Unassembled WGS sequence"/>
</dbReference>
<feature type="binding site" evidence="8">
    <location>
        <position position="48"/>
    </location>
    <ligand>
        <name>substrate</name>
    </ligand>
</feature>
<evidence type="ECO:0000256" key="7">
    <source>
        <dbReference type="ARBA" id="ARBA00051712"/>
    </source>
</evidence>
<comment type="caution">
    <text evidence="10">The sequence shown here is derived from an EMBL/GenBank/DDBJ whole genome shotgun (WGS) entry which is preliminary data.</text>
</comment>
<evidence type="ECO:0000256" key="6">
    <source>
        <dbReference type="ARBA" id="ARBA00023235"/>
    </source>
</evidence>
<feature type="active site" description="Proton donor" evidence="8">
    <location>
        <position position="77"/>
    </location>
</feature>
<comment type="pathway">
    <text evidence="1 8">Amino-acid biosynthesis; L-lysine biosynthesis via DAP pathway; DL-2,6-diaminopimelate from LL-2,6-diaminopimelate: step 1/1.</text>
</comment>
<gene>
    <name evidence="8" type="primary">dapF</name>
    <name evidence="10" type="ORF">GRI99_12640</name>
</gene>
<dbReference type="UniPathway" id="UPA00034">
    <property type="reaction ID" value="UER00025"/>
</dbReference>
<comment type="function">
    <text evidence="8">Catalyzes the stereoinversion of LL-2,6-diaminopimelate (L,L-DAP) to meso-diaminopimelate (meso-DAP), a precursor of L-lysine and an essential component of the bacterial peptidoglycan.</text>
</comment>
<evidence type="ECO:0000256" key="4">
    <source>
        <dbReference type="ARBA" id="ARBA00022605"/>
    </source>
</evidence>
<feature type="binding site" evidence="8">
    <location>
        <position position="185"/>
    </location>
    <ligand>
        <name>substrate</name>
    </ligand>
</feature>
<evidence type="ECO:0000256" key="5">
    <source>
        <dbReference type="ARBA" id="ARBA00023154"/>
    </source>
</evidence>
<keyword evidence="4 8" id="KW-0028">Amino-acid biosynthesis</keyword>
<feature type="active site" description="Proton acceptor" evidence="8">
    <location>
        <position position="212"/>
    </location>
</feature>
<dbReference type="InterPro" id="IPR001653">
    <property type="entry name" value="DAP_epimerase_DapF"/>
</dbReference>
<evidence type="ECO:0000256" key="2">
    <source>
        <dbReference type="ARBA" id="ARBA00010219"/>
    </source>
</evidence>
<proteinExistence type="inferred from homology"/>
<feature type="binding site" evidence="8">
    <location>
        <begin position="213"/>
        <end position="214"/>
    </location>
    <ligand>
        <name>substrate</name>
    </ligand>
</feature>
<evidence type="ECO:0000313" key="10">
    <source>
        <dbReference type="EMBL" id="MXO72476.1"/>
    </source>
</evidence>